<dbReference type="InterPro" id="IPR013538">
    <property type="entry name" value="ASHA1/2-like_C"/>
</dbReference>
<dbReference type="Gene3D" id="3.30.530.20">
    <property type="match status" value="1"/>
</dbReference>
<sequence length="149" mass="17517">MITMNNPQNFTLKLNHVYPVKSEKVFAAWTKPDLLEKWWGPQGYTTKIVEMNLEVNGSYKFNMRSANGVEHIVYGHYVEIIPNEKLVFTWQWEQQTEFPLTNVTVEFIEHDGNTEVIVTHKDLPNEEEAKNHSNGWTSFLKEKLTSFFH</sequence>
<dbReference type="AlphaFoldDB" id="A0A940SHU2"/>
<evidence type="ECO:0000313" key="4">
    <source>
        <dbReference type="Proteomes" id="UP000682134"/>
    </source>
</evidence>
<proteinExistence type="inferred from homology"/>
<keyword evidence="4" id="KW-1185">Reference proteome</keyword>
<evidence type="ECO:0000313" key="3">
    <source>
        <dbReference type="EMBL" id="MBP0723841.1"/>
    </source>
</evidence>
<name>A0A940SHU2_9BACI</name>
<protein>
    <submittedName>
        <fullName evidence="3">SRPBCC domain-containing protein</fullName>
    </submittedName>
</protein>
<reference evidence="3" key="1">
    <citation type="submission" date="2021-04" db="EMBL/GenBank/DDBJ databases">
        <title>Genome seq and assembly of Bacillus sp.</title>
        <authorList>
            <person name="Chhetri G."/>
        </authorList>
    </citation>
    <scope>NUCLEOTIDE SEQUENCE</scope>
    <source>
        <strain evidence="3">RG28</strain>
    </source>
</reference>
<dbReference type="EMBL" id="JAGIYQ010000001">
    <property type="protein sequence ID" value="MBP0723841.1"/>
    <property type="molecule type" value="Genomic_DNA"/>
</dbReference>
<dbReference type="Proteomes" id="UP000682134">
    <property type="component" value="Unassembled WGS sequence"/>
</dbReference>
<organism evidence="3 4">
    <name type="scientific">Gottfriedia endophytica</name>
    <dbReference type="NCBI Taxonomy" id="2820819"/>
    <lineage>
        <taxon>Bacteria</taxon>
        <taxon>Bacillati</taxon>
        <taxon>Bacillota</taxon>
        <taxon>Bacilli</taxon>
        <taxon>Bacillales</taxon>
        <taxon>Bacillaceae</taxon>
        <taxon>Gottfriedia</taxon>
    </lineage>
</organism>
<evidence type="ECO:0000256" key="1">
    <source>
        <dbReference type="ARBA" id="ARBA00006817"/>
    </source>
</evidence>
<dbReference type="SUPFAM" id="SSF55961">
    <property type="entry name" value="Bet v1-like"/>
    <property type="match status" value="1"/>
</dbReference>
<feature type="domain" description="Activator of Hsp90 ATPase homologue 1/2-like C-terminal" evidence="2">
    <location>
        <begin position="21"/>
        <end position="147"/>
    </location>
</feature>
<comment type="caution">
    <text evidence="3">The sequence shown here is derived from an EMBL/GenBank/DDBJ whole genome shotgun (WGS) entry which is preliminary data.</text>
</comment>
<comment type="similarity">
    <text evidence="1">Belongs to the AHA1 family.</text>
</comment>
<accession>A0A940SHU2</accession>
<dbReference type="InterPro" id="IPR023393">
    <property type="entry name" value="START-like_dom_sf"/>
</dbReference>
<gene>
    <name evidence="3" type="ORF">J5Y03_01425</name>
</gene>
<dbReference type="CDD" id="cd07814">
    <property type="entry name" value="SRPBCC_CalC_Aha1-like"/>
    <property type="match status" value="1"/>
</dbReference>
<evidence type="ECO:0000259" key="2">
    <source>
        <dbReference type="Pfam" id="PF08327"/>
    </source>
</evidence>
<dbReference type="Pfam" id="PF08327">
    <property type="entry name" value="AHSA1"/>
    <property type="match status" value="1"/>
</dbReference>